<evidence type="ECO:0000313" key="3">
    <source>
        <dbReference type="Proteomes" id="UP000253970"/>
    </source>
</evidence>
<evidence type="ECO:0000313" key="1">
    <source>
        <dbReference type="EMBL" id="RDB72304.1"/>
    </source>
</evidence>
<keyword evidence="1" id="KW-0675">Receptor</keyword>
<dbReference type="EMBL" id="VEVP01000058">
    <property type="protein sequence ID" value="TNU88545.1"/>
    <property type="molecule type" value="Genomic_DNA"/>
</dbReference>
<gene>
    <name evidence="1" type="ORF">C1875_04405</name>
    <name evidence="2" type="ORF">FIC87_14400</name>
</gene>
<reference evidence="2 4" key="1">
    <citation type="journal article" date="2005" name="Appl. Environ. Microbiol.">
        <title>Intestinal bacterial communities that produce active estrogen-like compounds enterodiol and enterolactone in humans.</title>
        <authorList>
            <person name="Clavel T."/>
            <person name="Henderson G."/>
            <person name="Alpert C.A."/>
            <person name="Philippe C."/>
            <person name="Rigottier-Gois L."/>
            <person name="Dore J."/>
            <person name="Blaut M."/>
        </authorList>
    </citation>
    <scope>NUCLEOTIDE SEQUENCE [LARGE SCALE GENOMIC DNA]</scope>
    <source>
        <strain evidence="2 4">SECO-MT75m2</strain>
    </source>
</reference>
<name>A0A369MJK4_EGGLN</name>
<dbReference type="AlphaFoldDB" id="A0A369MJK4"/>
<protein>
    <submittedName>
        <fullName evidence="1">Octopamine receptor 1</fullName>
    </submittedName>
</protein>
<organism evidence="1 3">
    <name type="scientific">Eggerthella lenta</name>
    <name type="common">Eubacterium lentum</name>
    <dbReference type="NCBI Taxonomy" id="84112"/>
    <lineage>
        <taxon>Bacteria</taxon>
        <taxon>Bacillati</taxon>
        <taxon>Actinomycetota</taxon>
        <taxon>Coriobacteriia</taxon>
        <taxon>Eggerthellales</taxon>
        <taxon>Eggerthellaceae</taxon>
        <taxon>Eggerthella</taxon>
    </lineage>
</organism>
<reference evidence="1 3" key="2">
    <citation type="journal article" date="2018" name="Elife">
        <title>Discovery and characterization of a prevalent human gut bacterial enzyme sufficient for the inactivation of a family of plant toxins.</title>
        <authorList>
            <person name="Koppel N."/>
            <person name="Bisanz J.E."/>
            <person name="Pandelia M.E."/>
            <person name="Turnbaugh P.J."/>
            <person name="Balskus E.P."/>
        </authorList>
    </citation>
    <scope>NUCLEOTIDE SEQUENCE [LARGE SCALE GENOMIC DNA]</scope>
    <source>
        <strain evidence="1 3">W1 BHI 6</strain>
    </source>
</reference>
<comment type="caution">
    <text evidence="1">The sequence shown here is derived from an EMBL/GenBank/DDBJ whole genome shotgun (WGS) entry which is preliminary data.</text>
</comment>
<evidence type="ECO:0000313" key="4">
    <source>
        <dbReference type="Proteomes" id="UP000312594"/>
    </source>
</evidence>
<reference evidence="2" key="3">
    <citation type="submission" date="2019-06" db="EMBL/GenBank/DDBJ databases">
        <authorList>
            <person name="Bisanz J.E."/>
            <person name="Turnbaugh P.J."/>
        </authorList>
    </citation>
    <scope>NUCLEOTIDE SEQUENCE</scope>
    <source>
        <strain evidence="2">SECO-MT75m2</strain>
    </source>
</reference>
<dbReference type="EMBL" id="PPTU01000004">
    <property type="protein sequence ID" value="RDB72304.1"/>
    <property type="molecule type" value="Genomic_DNA"/>
</dbReference>
<dbReference type="Proteomes" id="UP000253970">
    <property type="component" value="Unassembled WGS sequence"/>
</dbReference>
<dbReference type="Proteomes" id="UP000312594">
    <property type="component" value="Unassembled WGS sequence"/>
</dbReference>
<sequence length="88" mass="9581">MSHVYPSYCPAAVVGFFLSLHSCEAIVEDIGCGRVGILVDGNHITRVFVKDDRRGEGLGCIAMGILEKRVFEGHPCAKVDSSLPETRF</sequence>
<accession>A0A369MJK4</accession>
<evidence type="ECO:0000313" key="2">
    <source>
        <dbReference type="EMBL" id="TNU88545.1"/>
    </source>
</evidence>
<proteinExistence type="predicted"/>